<name>A0AAW1UFZ8_9CUCU</name>
<organism evidence="2 3">
    <name type="scientific">Henosepilachna vigintioctopunctata</name>
    <dbReference type="NCBI Taxonomy" id="420089"/>
    <lineage>
        <taxon>Eukaryota</taxon>
        <taxon>Metazoa</taxon>
        <taxon>Ecdysozoa</taxon>
        <taxon>Arthropoda</taxon>
        <taxon>Hexapoda</taxon>
        <taxon>Insecta</taxon>
        <taxon>Pterygota</taxon>
        <taxon>Neoptera</taxon>
        <taxon>Endopterygota</taxon>
        <taxon>Coleoptera</taxon>
        <taxon>Polyphaga</taxon>
        <taxon>Cucujiformia</taxon>
        <taxon>Coccinelloidea</taxon>
        <taxon>Coccinellidae</taxon>
        <taxon>Epilachninae</taxon>
        <taxon>Epilachnini</taxon>
        <taxon>Henosepilachna</taxon>
    </lineage>
</organism>
<accession>A0AAW1UFZ8</accession>
<reference evidence="2 3" key="1">
    <citation type="submission" date="2023-03" db="EMBL/GenBank/DDBJ databases">
        <title>Genome insight into feeding habits of ladybird beetles.</title>
        <authorList>
            <person name="Li H.-S."/>
            <person name="Huang Y.-H."/>
            <person name="Pang H."/>
        </authorList>
    </citation>
    <scope>NUCLEOTIDE SEQUENCE [LARGE SCALE GENOMIC DNA]</scope>
    <source>
        <strain evidence="2">SYSU_2023b</strain>
        <tissue evidence="2">Whole body</tissue>
    </source>
</reference>
<evidence type="ECO:0000313" key="3">
    <source>
        <dbReference type="Proteomes" id="UP001431783"/>
    </source>
</evidence>
<keyword evidence="3" id="KW-1185">Reference proteome</keyword>
<feature type="region of interest" description="Disordered" evidence="1">
    <location>
        <begin position="95"/>
        <end position="114"/>
    </location>
</feature>
<dbReference type="Proteomes" id="UP001431783">
    <property type="component" value="Unassembled WGS sequence"/>
</dbReference>
<sequence length="150" mass="17169">MTSYNTTSNSTEDIKLKQKSLEEDDSIKIKIDPGLEKGLLKLLSEVTLLLPIFSEELSVKFKTIQMKSVKLSTIAEFYGEVNTLKSEQGLKRKREFSPEYKNIEDDDKKKKDKEKPTTDIMFLLSLSSTKERESIEISEEISEILSRPTA</sequence>
<comment type="caution">
    <text evidence="2">The sequence shown here is derived from an EMBL/GenBank/DDBJ whole genome shotgun (WGS) entry which is preliminary data.</text>
</comment>
<proteinExistence type="predicted"/>
<evidence type="ECO:0000313" key="2">
    <source>
        <dbReference type="EMBL" id="KAK9881455.1"/>
    </source>
</evidence>
<protein>
    <submittedName>
        <fullName evidence="2">Uncharacterized protein</fullName>
    </submittedName>
</protein>
<dbReference type="AlphaFoldDB" id="A0AAW1UFZ8"/>
<evidence type="ECO:0000256" key="1">
    <source>
        <dbReference type="SAM" id="MobiDB-lite"/>
    </source>
</evidence>
<gene>
    <name evidence="2" type="ORF">WA026_016341</name>
</gene>
<dbReference type="EMBL" id="JARQZJ010000069">
    <property type="protein sequence ID" value="KAK9881455.1"/>
    <property type="molecule type" value="Genomic_DNA"/>
</dbReference>